<name>A0A165RUX2_9AGAM</name>
<keyword evidence="1" id="KW-0812">Transmembrane</keyword>
<keyword evidence="3" id="KW-1185">Reference proteome</keyword>
<keyword evidence="1" id="KW-0472">Membrane</keyword>
<dbReference type="InParanoid" id="A0A165RUX2"/>
<evidence type="ECO:0000313" key="2">
    <source>
        <dbReference type="EMBL" id="KZT24301.1"/>
    </source>
</evidence>
<dbReference type="PANTHER" id="PTHR12242:SF1">
    <property type="entry name" value="MYND-TYPE DOMAIN-CONTAINING PROTEIN"/>
    <property type="match status" value="1"/>
</dbReference>
<keyword evidence="1" id="KW-1133">Transmembrane helix</keyword>
<dbReference type="EMBL" id="KV425578">
    <property type="protein sequence ID" value="KZT24301.1"/>
    <property type="molecule type" value="Genomic_DNA"/>
</dbReference>
<feature type="transmembrane region" description="Helical" evidence="1">
    <location>
        <begin position="64"/>
        <end position="84"/>
    </location>
</feature>
<evidence type="ECO:0008006" key="4">
    <source>
        <dbReference type="Google" id="ProtNLM"/>
    </source>
</evidence>
<protein>
    <recommendedName>
        <fullName evidence="4">FAR-17a/AIG1-like protein</fullName>
    </recommendedName>
</protein>
<dbReference type="OrthoDB" id="419711at2759"/>
<organism evidence="2 3">
    <name type="scientific">Neolentinus lepideus HHB14362 ss-1</name>
    <dbReference type="NCBI Taxonomy" id="1314782"/>
    <lineage>
        <taxon>Eukaryota</taxon>
        <taxon>Fungi</taxon>
        <taxon>Dikarya</taxon>
        <taxon>Basidiomycota</taxon>
        <taxon>Agaricomycotina</taxon>
        <taxon>Agaricomycetes</taxon>
        <taxon>Gloeophyllales</taxon>
        <taxon>Gloeophyllaceae</taxon>
        <taxon>Neolentinus</taxon>
    </lineage>
</organism>
<accession>A0A165RUX2</accession>
<feature type="transmembrane region" description="Helical" evidence="1">
    <location>
        <begin position="20"/>
        <end position="43"/>
    </location>
</feature>
<reference evidence="2 3" key="1">
    <citation type="journal article" date="2016" name="Mol. Biol. Evol.">
        <title>Comparative Genomics of Early-Diverging Mushroom-Forming Fungi Provides Insights into the Origins of Lignocellulose Decay Capabilities.</title>
        <authorList>
            <person name="Nagy L.G."/>
            <person name="Riley R."/>
            <person name="Tritt A."/>
            <person name="Adam C."/>
            <person name="Daum C."/>
            <person name="Floudas D."/>
            <person name="Sun H."/>
            <person name="Yadav J.S."/>
            <person name="Pangilinan J."/>
            <person name="Larsson K.H."/>
            <person name="Matsuura K."/>
            <person name="Barry K."/>
            <person name="Labutti K."/>
            <person name="Kuo R."/>
            <person name="Ohm R.A."/>
            <person name="Bhattacharya S.S."/>
            <person name="Shirouzu T."/>
            <person name="Yoshinaga Y."/>
            <person name="Martin F.M."/>
            <person name="Grigoriev I.V."/>
            <person name="Hibbett D.S."/>
        </authorList>
    </citation>
    <scope>NUCLEOTIDE SEQUENCE [LARGE SCALE GENOMIC DNA]</scope>
    <source>
        <strain evidence="2 3">HHB14362 ss-1</strain>
    </source>
</reference>
<gene>
    <name evidence="2" type="ORF">NEOLEDRAFT_1135074</name>
</gene>
<evidence type="ECO:0000256" key="1">
    <source>
        <dbReference type="SAM" id="Phobius"/>
    </source>
</evidence>
<proteinExistence type="predicted"/>
<feature type="transmembrane region" description="Helical" evidence="1">
    <location>
        <begin position="166"/>
        <end position="185"/>
    </location>
</feature>
<dbReference type="PANTHER" id="PTHR12242">
    <property type="entry name" value="OS02G0130600 PROTEIN-RELATED"/>
    <property type="match status" value="1"/>
</dbReference>
<evidence type="ECO:0000313" key="3">
    <source>
        <dbReference type="Proteomes" id="UP000076761"/>
    </source>
</evidence>
<dbReference type="STRING" id="1314782.A0A165RUX2"/>
<feature type="transmembrane region" description="Helical" evidence="1">
    <location>
        <begin position="104"/>
        <end position="123"/>
    </location>
</feature>
<sequence length="262" mass="29290">MPMPPLYLTTPFVSSHVLPPFYLAILRLTLGKYALTTALAVLIKDGIDAGSAREFGYFSYFTDLSYIGLLSYLLAAGTQTLLYARGAPTSKPTRAYRMLQYAHGVLFSTITTFPIVVTVVYWARLSSSSTFATTFSSYANISQHALNTAFAVFEILFAATDPLPWLHLPICMVILALYLALTYVTHASQGFYTYYFLDPSTEHKKLAGYIVGIALGQCVLFAIVRYVMILRNFLFSRYLPRIRAGGTEALEEWEEVERSEVV</sequence>
<dbReference type="AlphaFoldDB" id="A0A165RUX2"/>
<feature type="transmembrane region" description="Helical" evidence="1">
    <location>
        <begin position="206"/>
        <end position="228"/>
    </location>
</feature>
<dbReference type="GO" id="GO:0016020">
    <property type="term" value="C:membrane"/>
    <property type="evidence" value="ECO:0007669"/>
    <property type="project" value="TreeGrafter"/>
</dbReference>
<dbReference type="Proteomes" id="UP000076761">
    <property type="component" value="Unassembled WGS sequence"/>
</dbReference>